<evidence type="ECO:0000313" key="5">
    <source>
        <dbReference type="Proteomes" id="UP000076580"/>
    </source>
</evidence>
<evidence type="ECO:0000256" key="1">
    <source>
        <dbReference type="ARBA" id="ARBA00007319"/>
    </source>
</evidence>
<dbReference type="InterPro" id="IPR036005">
    <property type="entry name" value="Creatinase/aminopeptidase-like"/>
</dbReference>
<dbReference type="STRING" id="98403.A0A151GL51"/>
<gene>
    <name evidence="4" type="ORF">DCS_04831</name>
</gene>
<organism evidence="4 5">
    <name type="scientific">Drechmeria coniospora</name>
    <name type="common">Nematophagous fungus</name>
    <name type="synonym">Meria coniospora</name>
    <dbReference type="NCBI Taxonomy" id="98403"/>
    <lineage>
        <taxon>Eukaryota</taxon>
        <taxon>Fungi</taxon>
        <taxon>Dikarya</taxon>
        <taxon>Ascomycota</taxon>
        <taxon>Pezizomycotina</taxon>
        <taxon>Sordariomycetes</taxon>
        <taxon>Hypocreomycetidae</taxon>
        <taxon>Hypocreales</taxon>
        <taxon>Ophiocordycipitaceae</taxon>
        <taxon>Drechmeria</taxon>
    </lineage>
</organism>
<proteinExistence type="inferred from homology"/>
<dbReference type="Proteomes" id="UP000076580">
    <property type="component" value="Chromosome 02"/>
</dbReference>
<dbReference type="EMBL" id="LAYC01000002">
    <property type="protein sequence ID" value="KYK57818.1"/>
    <property type="molecule type" value="Genomic_DNA"/>
</dbReference>
<dbReference type="SUPFAM" id="SSF46785">
    <property type="entry name" value="Winged helix' DNA-binding domain"/>
    <property type="match status" value="1"/>
</dbReference>
<keyword evidence="5" id="KW-1185">Reference proteome</keyword>
<dbReference type="FunFam" id="3.90.230.10:FF:000016">
    <property type="entry name" value="Putative curved dna-binding protein"/>
    <property type="match status" value="1"/>
</dbReference>
<dbReference type="PANTHER" id="PTHR10804:SF11">
    <property type="entry name" value="PROLIFERATION-ASSOCIATED PROTEIN 2G4"/>
    <property type="match status" value="1"/>
</dbReference>
<dbReference type="Pfam" id="PF00557">
    <property type="entry name" value="Peptidase_M24"/>
    <property type="match status" value="1"/>
</dbReference>
<dbReference type="InterPro" id="IPR036390">
    <property type="entry name" value="WH_DNA-bd_sf"/>
</dbReference>
<protein>
    <recommendedName>
        <fullName evidence="3">Peptidase M24 domain-containing protein</fullName>
    </recommendedName>
</protein>
<evidence type="ECO:0000256" key="2">
    <source>
        <dbReference type="SAM" id="MobiDB-lite"/>
    </source>
</evidence>
<dbReference type="Gene3D" id="3.90.230.10">
    <property type="entry name" value="Creatinase/methionine aminopeptidase superfamily"/>
    <property type="match status" value="1"/>
</dbReference>
<dbReference type="RefSeq" id="XP_040657170.1">
    <property type="nucleotide sequence ID" value="XM_040802137.1"/>
</dbReference>
<dbReference type="InParanoid" id="A0A151GL51"/>
<dbReference type="SUPFAM" id="SSF55920">
    <property type="entry name" value="Creatinase/aminopeptidase"/>
    <property type="match status" value="1"/>
</dbReference>
<feature type="region of interest" description="Disordered" evidence="2">
    <location>
        <begin position="572"/>
        <end position="609"/>
    </location>
</feature>
<dbReference type="CDD" id="cd01089">
    <property type="entry name" value="PA2G4-like"/>
    <property type="match status" value="1"/>
</dbReference>
<accession>A0A151GL51</accession>
<evidence type="ECO:0000313" key="4">
    <source>
        <dbReference type="EMBL" id="KYK57818.1"/>
    </source>
</evidence>
<comment type="caution">
    <text evidence="4">The sequence shown here is derived from an EMBL/GenBank/DDBJ whole genome shotgun (WGS) entry which is preliminary data.</text>
</comment>
<dbReference type="Gene3D" id="1.10.10.10">
    <property type="entry name" value="Winged helix-like DNA-binding domain superfamily/Winged helix DNA-binding domain"/>
    <property type="match status" value="1"/>
</dbReference>
<dbReference type="InterPro" id="IPR036388">
    <property type="entry name" value="WH-like_DNA-bd_sf"/>
</dbReference>
<dbReference type="InterPro" id="IPR000994">
    <property type="entry name" value="Pept_M24"/>
</dbReference>
<dbReference type="PANTHER" id="PTHR10804">
    <property type="entry name" value="PROTEASE FAMILY M24 METHIONYL AMINOPEPTIDASE, AMINOPEPTIDASE P"/>
    <property type="match status" value="1"/>
</dbReference>
<dbReference type="AlphaFoldDB" id="A0A151GL51"/>
<dbReference type="GeneID" id="63717474"/>
<reference evidence="4 5" key="1">
    <citation type="journal article" date="2016" name="Sci. Rep.">
        <title>Insights into Adaptations to a Near-Obligate Nematode Endoparasitic Lifestyle from the Finished Genome of Drechmeria coniospora.</title>
        <authorList>
            <person name="Zhang L."/>
            <person name="Zhou Z."/>
            <person name="Guo Q."/>
            <person name="Fokkens L."/>
            <person name="Miskei M."/>
            <person name="Pocsi I."/>
            <person name="Zhang W."/>
            <person name="Chen M."/>
            <person name="Wang L."/>
            <person name="Sun Y."/>
            <person name="Donzelli B.G."/>
            <person name="Gibson D.M."/>
            <person name="Nelson D.R."/>
            <person name="Luo J.G."/>
            <person name="Rep M."/>
            <person name="Liu H."/>
            <person name="Yang S."/>
            <person name="Wang J."/>
            <person name="Krasnoff S.B."/>
            <person name="Xu Y."/>
            <person name="Molnar I."/>
            <person name="Lin M."/>
        </authorList>
    </citation>
    <scope>NUCLEOTIDE SEQUENCE [LARGE SCALE GENOMIC DNA]</scope>
    <source>
        <strain evidence="4 5">ARSEF 6962</strain>
    </source>
</reference>
<feature type="domain" description="Peptidase M24" evidence="3">
    <location>
        <begin position="212"/>
        <end position="325"/>
    </location>
</feature>
<name>A0A151GL51_DRECN</name>
<evidence type="ECO:0000259" key="3">
    <source>
        <dbReference type="Pfam" id="PF00557"/>
    </source>
</evidence>
<sequence length="609" mass="66107">MPPTEYGWMRRDEMGTAVTRKRHGRYSRMGLAAVNGSNPLACVYSTVSTPFAEPSLGHDESWQTAPMRSKENILRRGMPVDKGVRGAHETHPIRTLSAFVSSGTPTVPAGKMLQKSLGTGQLTAGSRAGQALVGGLTELRYPQFSPPVLSCGLCKLVFPPAQDRDFYFLHPSTHIYHTEPTPTPNDKSNSLPIMSEEKAIDYSLNNPDTLTKYKTAGQISEKVLAAVSKLCVPGEKIVDICQKGDKLIEEELAKVYRGKKVTKGFGHPTTVSPASYVTPYTPLTTDESEAGQTIQPGEPIKIQLGAQIDGFGAIVCDTVLAQPEDKADGVVTGRPADLMLATHYANELLLRLMVPPGLLAQGSDEDKAKAASKKAPTQAMITSLLEKVCEAYDCHIVESTTSWLFDRNEIEGSKKIVLSPAEGSKGEGIPEVAEVWGVEMGVSLGSGKVKTLDNRTTLHRRTTQTYGLKRPTSRKILSEVQKKFGTFPFSLRQLEDERDAKSGVVECVRGNVFRQYEVVGDKDNSPVARLLTTIVITKNGITKLGGPPALDVTKFKSDKKITDEELLKILEQPLARNTGKKKSKGKKKKPAKKAAGGADESDESDDSDE</sequence>
<feature type="compositionally biased region" description="Acidic residues" evidence="2">
    <location>
        <begin position="599"/>
        <end position="609"/>
    </location>
</feature>
<dbReference type="FunFam" id="1.10.10.10:FF:000029">
    <property type="entry name" value="Proliferation-associated 2G4, a"/>
    <property type="match status" value="1"/>
</dbReference>
<feature type="compositionally biased region" description="Basic residues" evidence="2">
    <location>
        <begin position="578"/>
        <end position="592"/>
    </location>
</feature>
<comment type="similarity">
    <text evidence="1">Belongs to the peptidase M24 family.</text>
</comment>
<dbReference type="InterPro" id="IPR047113">
    <property type="entry name" value="PA2G4/ARX1"/>
</dbReference>